<sequence>MQGKVIAITGGAQGIGFETARLLLSRGAKVSIGDLDDTALKQAEQQLKSTFESDQVRVQRLNVADSSSVNDWIHNTLQWAGKLDGAANVAGINGPEAGEQIKDTSDDHWSAVVNVNLSGMFYCVRAQLNNIKDGGSIVCTTSVQGLVGSPMTAAYSTTKHGIVGLIKSAAKENGDRKIRVNGIAPGAIDTRMVAEEDAKDITTPIKRLGKPEECAHLIAFLLSDDASFITGSTYPIDGGWSC</sequence>
<organism evidence="4 5">
    <name type="scientific">Phyllosticta capitalensis</name>
    <dbReference type="NCBI Taxonomy" id="121624"/>
    <lineage>
        <taxon>Eukaryota</taxon>
        <taxon>Fungi</taxon>
        <taxon>Dikarya</taxon>
        <taxon>Ascomycota</taxon>
        <taxon>Pezizomycotina</taxon>
        <taxon>Dothideomycetes</taxon>
        <taxon>Dothideomycetes incertae sedis</taxon>
        <taxon>Botryosphaeriales</taxon>
        <taxon>Phyllostictaceae</taxon>
        <taxon>Phyllosticta</taxon>
    </lineage>
</organism>
<keyword evidence="3" id="KW-0560">Oxidoreductase</keyword>
<dbReference type="SUPFAM" id="SSF51735">
    <property type="entry name" value="NAD(P)-binding Rossmann-fold domains"/>
    <property type="match status" value="1"/>
</dbReference>
<evidence type="ECO:0000313" key="4">
    <source>
        <dbReference type="EMBL" id="KAK8240534.1"/>
    </source>
</evidence>
<dbReference type="InterPro" id="IPR020904">
    <property type="entry name" value="Sc_DH/Rdtase_CS"/>
</dbReference>
<comment type="caution">
    <text evidence="4">The sequence shown here is derived from an EMBL/GenBank/DDBJ whole genome shotgun (WGS) entry which is preliminary data.</text>
</comment>
<dbReference type="Proteomes" id="UP001492380">
    <property type="component" value="Unassembled WGS sequence"/>
</dbReference>
<proteinExistence type="inferred from homology"/>
<gene>
    <name evidence="4" type="ORF">HDK90DRAFT_187273</name>
</gene>
<protein>
    <submittedName>
        <fullName evidence="4">Uncharacterized protein</fullName>
    </submittedName>
</protein>
<dbReference type="InterPro" id="IPR002347">
    <property type="entry name" value="SDR_fam"/>
</dbReference>
<accession>A0ABR1YWF3</accession>
<keyword evidence="2" id="KW-0521">NADP</keyword>
<evidence type="ECO:0000256" key="3">
    <source>
        <dbReference type="ARBA" id="ARBA00023002"/>
    </source>
</evidence>
<keyword evidence="5" id="KW-1185">Reference proteome</keyword>
<dbReference type="PANTHER" id="PTHR24321:SF8">
    <property type="entry name" value="ESTRADIOL 17-BETA-DEHYDROGENASE 8-RELATED"/>
    <property type="match status" value="1"/>
</dbReference>
<dbReference type="PROSITE" id="PS00061">
    <property type="entry name" value="ADH_SHORT"/>
    <property type="match status" value="1"/>
</dbReference>
<dbReference type="EMBL" id="JBBWRZ010000003">
    <property type="protein sequence ID" value="KAK8240534.1"/>
    <property type="molecule type" value="Genomic_DNA"/>
</dbReference>
<dbReference type="InterPro" id="IPR036291">
    <property type="entry name" value="NAD(P)-bd_dom_sf"/>
</dbReference>
<name>A0ABR1YWF3_9PEZI</name>
<dbReference type="Pfam" id="PF13561">
    <property type="entry name" value="adh_short_C2"/>
    <property type="match status" value="1"/>
</dbReference>
<comment type="similarity">
    <text evidence="1">Belongs to the short-chain dehydrogenases/reductases (SDR) family.</text>
</comment>
<evidence type="ECO:0000313" key="5">
    <source>
        <dbReference type="Proteomes" id="UP001492380"/>
    </source>
</evidence>
<dbReference type="PRINTS" id="PR00081">
    <property type="entry name" value="GDHRDH"/>
</dbReference>
<reference evidence="4 5" key="1">
    <citation type="submission" date="2024-04" db="EMBL/GenBank/DDBJ databases">
        <title>Phyllosticta paracitricarpa is synonymous to the EU quarantine fungus P. citricarpa based on phylogenomic analyses.</title>
        <authorList>
            <consortium name="Lawrence Berkeley National Laboratory"/>
            <person name="Van Ingen-Buijs V.A."/>
            <person name="Van Westerhoven A.C."/>
            <person name="Haridas S."/>
            <person name="Skiadas P."/>
            <person name="Martin F."/>
            <person name="Groenewald J.Z."/>
            <person name="Crous P.W."/>
            <person name="Seidl M.F."/>
        </authorList>
    </citation>
    <scope>NUCLEOTIDE SEQUENCE [LARGE SCALE GENOMIC DNA]</scope>
    <source>
        <strain evidence="4 5">CBS 123374</strain>
    </source>
</reference>
<evidence type="ECO:0000256" key="1">
    <source>
        <dbReference type="ARBA" id="ARBA00006484"/>
    </source>
</evidence>
<dbReference type="PRINTS" id="PR00080">
    <property type="entry name" value="SDRFAMILY"/>
</dbReference>
<evidence type="ECO:0000256" key="2">
    <source>
        <dbReference type="ARBA" id="ARBA00022857"/>
    </source>
</evidence>
<dbReference type="Gene3D" id="3.40.50.720">
    <property type="entry name" value="NAD(P)-binding Rossmann-like Domain"/>
    <property type="match status" value="1"/>
</dbReference>
<dbReference type="PANTHER" id="PTHR24321">
    <property type="entry name" value="DEHYDROGENASES, SHORT CHAIN"/>
    <property type="match status" value="1"/>
</dbReference>